<dbReference type="PANTHER" id="PTHR11618:SF13">
    <property type="entry name" value="TRANSCRIPTION INITIATION FACTOR IIB"/>
    <property type="match status" value="1"/>
</dbReference>
<dbReference type="GO" id="GO:0097550">
    <property type="term" value="C:transcription preinitiation complex"/>
    <property type="evidence" value="ECO:0007669"/>
    <property type="project" value="TreeGrafter"/>
</dbReference>
<name>A0A429GW92_9CREN</name>
<protein>
    <recommendedName>
        <fullName evidence="5">Transcription initiation factor IIB family protein</fullName>
    </recommendedName>
</protein>
<dbReference type="PANTHER" id="PTHR11618">
    <property type="entry name" value="TRANSCRIPTION INITIATION FACTOR IIB-RELATED"/>
    <property type="match status" value="1"/>
</dbReference>
<proteinExistence type="predicted"/>
<keyword evidence="2" id="KW-0804">Transcription</keyword>
<dbReference type="GO" id="GO:0070897">
    <property type="term" value="P:transcription preinitiation complex assembly"/>
    <property type="evidence" value="ECO:0007669"/>
    <property type="project" value="InterPro"/>
</dbReference>
<dbReference type="RefSeq" id="WP_125670334.1">
    <property type="nucleotide sequence ID" value="NZ_RCOS01000026.1"/>
</dbReference>
<dbReference type="AlphaFoldDB" id="A0A429GW92"/>
<keyword evidence="1" id="KW-0805">Transcription regulation</keyword>
<evidence type="ECO:0000256" key="1">
    <source>
        <dbReference type="ARBA" id="ARBA00023015"/>
    </source>
</evidence>
<evidence type="ECO:0000313" key="3">
    <source>
        <dbReference type="EMBL" id="RSN78007.1"/>
    </source>
</evidence>
<organism evidence="3 4">
    <name type="scientific">Candidatus Methanodesulfokora washburnensis</name>
    <dbReference type="NCBI Taxonomy" id="2478471"/>
    <lineage>
        <taxon>Archaea</taxon>
        <taxon>Thermoproteota</taxon>
        <taxon>Candidatus Korarchaeia</taxon>
        <taxon>Candidatus Korarchaeia incertae sedis</taxon>
        <taxon>Candidatus Methanodesulfokora</taxon>
    </lineage>
</organism>
<evidence type="ECO:0000256" key="2">
    <source>
        <dbReference type="ARBA" id="ARBA00023163"/>
    </source>
</evidence>
<comment type="caution">
    <text evidence="3">The sequence shown here is derived from an EMBL/GenBank/DDBJ whole genome shotgun (WGS) entry which is preliminary data.</text>
</comment>
<sequence>MKCEFCGSELLRGEDGLVCSSCGAVFQDFFEDSRFTGGPIAKKGSEIIDYLASYFNTPRDIAEEAKQVATFTRRKLGMDKSPTSLEIAAFIYTCRRKGRLIPLNEIDKLARRERIRVSISTVALYIAKISSIFGRSREDLLIPYLNYVKIKIMEDDRIMGKMGKRGRYLVEVAEQLAYRNLVDSFEINRGRIAGKNPLLLAATAYYNAFKLLGANITQKEVASCVGIGKSAIAKGRRLVIGPVVMRREEI</sequence>
<evidence type="ECO:0000313" key="4">
    <source>
        <dbReference type="Proteomes" id="UP000277582"/>
    </source>
</evidence>
<dbReference type="InterPro" id="IPR000812">
    <property type="entry name" value="TFIIB"/>
</dbReference>
<dbReference type="Proteomes" id="UP000277582">
    <property type="component" value="Unassembled WGS sequence"/>
</dbReference>
<dbReference type="EMBL" id="RCOS01000026">
    <property type="protein sequence ID" value="RSN78007.1"/>
    <property type="molecule type" value="Genomic_DNA"/>
</dbReference>
<gene>
    <name evidence="3" type="ORF">D6D85_01690</name>
</gene>
<dbReference type="SUPFAM" id="SSF47954">
    <property type="entry name" value="Cyclin-like"/>
    <property type="match status" value="1"/>
</dbReference>
<keyword evidence="4" id="KW-1185">Reference proteome</keyword>
<dbReference type="InterPro" id="IPR036915">
    <property type="entry name" value="Cyclin-like_sf"/>
</dbReference>
<evidence type="ECO:0008006" key="5">
    <source>
        <dbReference type="Google" id="ProtNLM"/>
    </source>
</evidence>
<reference evidence="3 4" key="1">
    <citation type="submission" date="2018-10" db="EMBL/GenBank/DDBJ databases">
        <title>Co-occurring genomic capacity for anaerobic methane metabolism and dissimilatory sulfite reduction discovered in the Korarchaeota.</title>
        <authorList>
            <person name="Mckay L.J."/>
            <person name="Dlakic M."/>
            <person name="Fields M.W."/>
            <person name="Delmont T.O."/>
            <person name="Eren A.M."/>
            <person name="Jay Z.J."/>
            <person name="Klingelsmith K.B."/>
            <person name="Rusch D.B."/>
            <person name="Inskeep W.P."/>
        </authorList>
    </citation>
    <scope>NUCLEOTIDE SEQUENCE [LARGE SCALE GENOMIC DNA]</scope>
    <source>
        <strain evidence="3 4">MDKW</strain>
    </source>
</reference>
<accession>A0A429GW92</accession>